<proteinExistence type="predicted"/>
<dbReference type="EMBL" id="FLQV01002445">
    <property type="protein sequence ID" value="SBT01348.1"/>
    <property type="molecule type" value="Genomic_DNA"/>
</dbReference>
<keyword evidence="1" id="KW-0175">Coiled coil</keyword>
<evidence type="ECO:0000313" key="5">
    <source>
        <dbReference type="Proteomes" id="UP000078546"/>
    </source>
</evidence>
<protein>
    <submittedName>
        <fullName evidence="4">PIR Superfamily Protein</fullName>
    </submittedName>
</protein>
<feature type="transmembrane region" description="Helical" evidence="2">
    <location>
        <begin position="93"/>
        <end position="112"/>
    </location>
</feature>
<gene>
    <name evidence="4" type="ORF">POVCU1_066250</name>
    <name evidence="3" type="ORF">POVCU2_0100200</name>
</gene>
<evidence type="ECO:0000313" key="3">
    <source>
        <dbReference type="EMBL" id="SBS95961.1"/>
    </source>
</evidence>
<sequence length="167" mass="19091">MEFNFKNEFKANVKISTAECHSEIENLLSYADKSNRLLAKLEQGIASMQKQTGKLERQLESGGPSVPKKGDLIVDIPEENHIFLSSFGTTLPITLFNSGVAALLIFLSVYAFTPLRQWLKLQTQKFGGIKYNFDEEEFEMQQRIAQYDKRKSEHNEYNVAYNSLLNS</sequence>
<dbReference type="AlphaFoldDB" id="A0A1A8X9Q1"/>
<dbReference type="Proteomes" id="UP000078560">
    <property type="component" value="Unassembled WGS sequence"/>
</dbReference>
<accession>A0A1A8X9Q1</accession>
<reference evidence="4" key="2">
    <citation type="submission" date="2016-05" db="EMBL/GenBank/DDBJ databases">
        <authorList>
            <person name="Lavstsen T."/>
            <person name="Jespersen J.S."/>
        </authorList>
    </citation>
    <scope>NUCLEOTIDE SEQUENCE [LARGE SCALE GENOMIC DNA]</scope>
</reference>
<name>A0A1A8X9Q1_PLAOA</name>
<evidence type="ECO:0000313" key="6">
    <source>
        <dbReference type="Proteomes" id="UP000078560"/>
    </source>
</evidence>
<dbReference type="EMBL" id="FLQU01002223">
    <property type="protein sequence ID" value="SBS95961.1"/>
    <property type="molecule type" value="Genomic_DNA"/>
</dbReference>
<evidence type="ECO:0000256" key="2">
    <source>
        <dbReference type="SAM" id="Phobius"/>
    </source>
</evidence>
<evidence type="ECO:0000256" key="1">
    <source>
        <dbReference type="SAM" id="Coils"/>
    </source>
</evidence>
<keyword evidence="2" id="KW-0472">Membrane</keyword>
<feature type="coiled-coil region" evidence="1">
    <location>
        <begin position="31"/>
        <end position="58"/>
    </location>
</feature>
<keyword evidence="2" id="KW-1133">Transmembrane helix</keyword>
<organism evidence="4 5">
    <name type="scientific">Plasmodium ovale curtisi</name>
    <dbReference type="NCBI Taxonomy" id="864141"/>
    <lineage>
        <taxon>Eukaryota</taxon>
        <taxon>Sar</taxon>
        <taxon>Alveolata</taxon>
        <taxon>Apicomplexa</taxon>
        <taxon>Aconoidasida</taxon>
        <taxon>Haemosporida</taxon>
        <taxon>Plasmodiidae</taxon>
        <taxon>Plasmodium</taxon>
        <taxon>Plasmodium (Plasmodium)</taxon>
    </lineage>
</organism>
<reference evidence="5 6" key="1">
    <citation type="submission" date="2016-05" db="EMBL/GenBank/DDBJ databases">
        <authorList>
            <person name="Naeem Raeece"/>
        </authorList>
    </citation>
    <scope>NUCLEOTIDE SEQUENCE [LARGE SCALE GENOMIC DNA]</scope>
</reference>
<dbReference type="Proteomes" id="UP000078546">
    <property type="component" value="Unassembled WGS sequence"/>
</dbReference>
<evidence type="ECO:0000313" key="4">
    <source>
        <dbReference type="EMBL" id="SBT01348.1"/>
    </source>
</evidence>
<keyword evidence="2" id="KW-0812">Transmembrane</keyword>